<dbReference type="GO" id="GO:0016020">
    <property type="term" value="C:membrane"/>
    <property type="evidence" value="ECO:0007669"/>
    <property type="project" value="InterPro"/>
</dbReference>
<organism evidence="13 14">
    <name type="scientific">Cellulomonas gilvus (strain ATCC 13127 / NRRL B-14078)</name>
    <name type="common">Cellvibrio gilvus</name>
    <dbReference type="NCBI Taxonomy" id="593907"/>
    <lineage>
        <taxon>Bacteria</taxon>
        <taxon>Bacillati</taxon>
        <taxon>Actinomycetota</taxon>
        <taxon>Actinomycetes</taxon>
        <taxon>Micrococcales</taxon>
        <taxon>Cellulomonadaceae</taxon>
        <taxon>Cellulomonas</taxon>
    </lineage>
</organism>
<dbReference type="PANTHER" id="PTHR24421">
    <property type="entry name" value="NITRATE/NITRITE SENSOR PROTEIN NARX-RELATED"/>
    <property type="match status" value="1"/>
</dbReference>
<dbReference type="Gene3D" id="3.30.565.10">
    <property type="entry name" value="Histidine kinase-like ATPase, C-terminal domain"/>
    <property type="match status" value="1"/>
</dbReference>
<keyword evidence="3" id="KW-0597">Phosphoprotein</keyword>
<keyword evidence="6 13" id="KW-0418">Kinase</keyword>
<keyword evidence="8" id="KW-0902">Two-component regulatory system</keyword>
<keyword evidence="5" id="KW-0547">Nucleotide-binding</keyword>
<feature type="compositionally biased region" description="Basic and acidic residues" evidence="10">
    <location>
        <begin position="423"/>
        <end position="437"/>
    </location>
</feature>
<keyword evidence="14" id="KW-1185">Reference proteome</keyword>
<evidence type="ECO:0000256" key="10">
    <source>
        <dbReference type="SAM" id="MobiDB-lite"/>
    </source>
</evidence>
<dbReference type="InterPro" id="IPR011712">
    <property type="entry name" value="Sig_transdc_His_kin_sub3_dim/P"/>
</dbReference>
<sequence length="437" mass="46204">MSTWERMLRWEERHRTVVDAIGAAVLALVLIPLTIIPLGVTGDSPTVWSVLLIAPLAWRRTRPVASAATIYTVALGHLLLTSFPVLVADVTVLLALYSVTVHGVVWGHRVAMGSAVLGGLVLTAKLYDSDPPAAVFAGVFVITAALAAWAFGLVRRSRRERIEALMDRAERLEKERDQQGVIATAAERARIAREMHDIVAHSLSVVIAQADGGRYAAQSDPDAATRALATIAETGRAALTDMRRLLGVLRTEPDGRLRTAADGPGVLPAATTPQPGESDLGALVEQVRASGAHVSLVRMGTPRMLPPGVGLALYRVTQESLTNVLKHAGPGPRVTVVVQWLPDAVHLDVSDDGRGASADSDGLGQGLRGMQERAAMFGGSVSAGPRPGGGFRVRAELPIPPGSPVVQDEPERAGTVPSTPTTTDHEPASDTSQEHQR</sequence>
<keyword evidence="7" id="KW-0067">ATP-binding</keyword>
<feature type="transmembrane region" description="Helical" evidence="11">
    <location>
        <begin position="68"/>
        <end position="97"/>
    </location>
</feature>
<evidence type="ECO:0000256" key="9">
    <source>
        <dbReference type="SAM" id="Coils"/>
    </source>
</evidence>
<evidence type="ECO:0000313" key="13">
    <source>
        <dbReference type="EMBL" id="AEI11582.1"/>
    </source>
</evidence>
<dbReference type="Pfam" id="PF07730">
    <property type="entry name" value="HisKA_3"/>
    <property type="match status" value="1"/>
</dbReference>
<dbReference type="STRING" id="593907.Celgi_1063"/>
<dbReference type="SUPFAM" id="SSF55874">
    <property type="entry name" value="ATPase domain of HSP90 chaperone/DNA topoisomerase II/histidine kinase"/>
    <property type="match status" value="1"/>
</dbReference>
<feature type="transmembrane region" description="Helical" evidence="11">
    <location>
        <begin position="20"/>
        <end position="40"/>
    </location>
</feature>
<dbReference type="InterPro" id="IPR036890">
    <property type="entry name" value="HATPase_C_sf"/>
</dbReference>
<evidence type="ECO:0000256" key="1">
    <source>
        <dbReference type="ARBA" id="ARBA00000085"/>
    </source>
</evidence>
<dbReference type="Gene3D" id="1.20.5.1930">
    <property type="match status" value="1"/>
</dbReference>
<feature type="domain" description="Histidine kinase/HSP90-like ATPase" evidence="12">
    <location>
        <begin position="308"/>
        <end position="401"/>
    </location>
</feature>
<dbReference type="Proteomes" id="UP000000485">
    <property type="component" value="Chromosome"/>
</dbReference>
<dbReference type="PANTHER" id="PTHR24421:SF10">
    <property type="entry name" value="NITRATE_NITRITE SENSOR PROTEIN NARQ"/>
    <property type="match status" value="1"/>
</dbReference>
<dbReference type="Pfam" id="PF23539">
    <property type="entry name" value="DUF7134"/>
    <property type="match status" value="1"/>
</dbReference>
<dbReference type="HOGENOM" id="CLU_000445_20_1_11"/>
<dbReference type="GO" id="GO:0000155">
    <property type="term" value="F:phosphorelay sensor kinase activity"/>
    <property type="evidence" value="ECO:0007669"/>
    <property type="project" value="InterPro"/>
</dbReference>
<dbReference type="GO" id="GO:0046983">
    <property type="term" value="F:protein dimerization activity"/>
    <property type="evidence" value="ECO:0007669"/>
    <property type="project" value="InterPro"/>
</dbReference>
<evidence type="ECO:0000256" key="8">
    <source>
        <dbReference type="ARBA" id="ARBA00023012"/>
    </source>
</evidence>
<dbReference type="GO" id="GO:0005524">
    <property type="term" value="F:ATP binding"/>
    <property type="evidence" value="ECO:0007669"/>
    <property type="project" value="UniProtKB-KW"/>
</dbReference>
<proteinExistence type="predicted"/>
<dbReference type="Pfam" id="PF02518">
    <property type="entry name" value="HATPase_c"/>
    <property type="match status" value="1"/>
</dbReference>
<evidence type="ECO:0000256" key="5">
    <source>
        <dbReference type="ARBA" id="ARBA00022741"/>
    </source>
</evidence>
<evidence type="ECO:0000313" key="14">
    <source>
        <dbReference type="Proteomes" id="UP000000485"/>
    </source>
</evidence>
<dbReference type="InterPro" id="IPR003594">
    <property type="entry name" value="HATPase_dom"/>
</dbReference>
<dbReference type="RefSeq" id="WP_013883101.1">
    <property type="nucleotide sequence ID" value="NC_015671.1"/>
</dbReference>
<dbReference type="eggNOG" id="COG4585">
    <property type="taxonomic scope" value="Bacteria"/>
</dbReference>
<feature type="coiled-coil region" evidence="9">
    <location>
        <begin position="155"/>
        <end position="182"/>
    </location>
</feature>
<dbReference type="EMBL" id="CP002665">
    <property type="protein sequence ID" value="AEI11582.1"/>
    <property type="molecule type" value="Genomic_DNA"/>
</dbReference>
<reference evidence="14" key="1">
    <citation type="submission" date="2011-04" db="EMBL/GenBank/DDBJ databases">
        <title>Complete sequence of Cellvibrio gilvus ATCC 13127.</title>
        <authorList>
            <person name="Lucas S."/>
            <person name="Han J."/>
            <person name="Lapidus A."/>
            <person name="Cheng J.-F."/>
            <person name="Goodwin L."/>
            <person name="Pitluck S."/>
            <person name="Peters L."/>
            <person name="Munk A."/>
            <person name="Detter J.C."/>
            <person name="Han C."/>
            <person name="Tapia R."/>
            <person name="Land M."/>
            <person name="Hauser L."/>
            <person name="Kyrpides N."/>
            <person name="Ivanova N."/>
            <person name="Ovchinnikova G."/>
            <person name="Pagani I."/>
            <person name="Mead D."/>
            <person name="Brumm P."/>
            <person name="Woyke T."/>
        </authorList>
    </citation>
    <scope>NUCLEOTIDE SEQUENCE [LARGE SCALE GENOMIC DNA]</scope>
    <source>
        <strain evidence="14">ATCC 13127 / NRRL B-14078</strain>
    </source>
</reference>
<evidence type="ECO:0000256" key="6">
    <source>
        <dbReference type="ARBA" id="ARBA00022777"/>
    </source>
</evidence>
<keyword evidence="9" id="KW-0175">Coiled coil</keyword>
<dbReference type="EC" id="2.7.13.3" evidence="2"/>
<dbReference type="InterPro" id="IPR050482">
    <property type="entry name" value="Sensor_HK_TwoCompSys"/>
</dbReference>
<dbReference type="SMART" id="SM00387">
    <property type="entry name" value="HATPase_c"/>
    <property type="match status" value="1"/>
</dbReference>
<evidence type="ECO:0000256" key="2">
    <source>
        <dbReference type="ARBA" id="ARBA00012438"/>
    </source>
</evidence>
<accession>F8A0W0</accession>
<gene>
    <name evidence="13" type="ordered locus">Celgi_1063</name>
</gene>
<evidence type="ECO:0000256" key="11">
    <source>
        <dbReference type="SAM" id="Phobius"/>
    </source>
</evidence>
<keyword evidence="4" id="KW-0808">Transferase</keyword>
<name>F8A0W0_CELGA</name>
<feature type="transmembrane region" description="Helical" evidence="11">
    <location>
        <begin position="133"/>
        <end position="154"/>
    </location>
</feature>
<evidence type="ECO:0000256" key="3">
    <source>
        <dbReference type="ARBA" id="ARBA00022553"/>
    </source>
</evidence>
<evidence type="ECO:0000256" key="7">
    <source>
        <dbReference type="ARBA" id="ARBA00022840"/>
    </source>
</evidence>
<dbReference type="OrthoDB" id="227596at2"/>
<keyword evidence="11" id="KW-1133">Transmembrane helix</keyword>
<dbReference type="KEGG" id="cga:Celgi_1063"/>
<dbReference type="CDD" id="cd16917">
    <property type="entry name" value="HATPase_UhpB-NarQ-NarX-like"/>
    <property type="match status" value="1"/>
</dbReference>
<evidence type="ECO:0000259" key="12">
    <source>
        <dbReference type="SMART" id="SM00387"/>
    </source>
</evidence>
<feature type="region of interest" description="Disordered" evidence="10">
    <location>
        <begin position="381"/>
        <end position="437"/>
    </location>
</feature>
<protein>
    <recommendedName>
        <fullName evidence="2">histidine kinase</fullName>
        <ecNumber evidence="2">2.7.13.3</ecNumber>
    </recommendedName>
</protein>
<keyword evidence="11" id="KW-0472">Membrane</keyword>
<dbReference type="AlphaFoldDB" id="F8A0W0"/>
<dbReference type="InterPro" id="IPR055558">
    <property type="entry name" value="DUF7134"/>
</dbReference>
<keyword evidence="11" id="KW-0812">Transmembrane</keyword>
<comment type="catalytic activity">
    <reaction evidence="1">
        <text>ATP + protein L-histidine = ADP + protein N-phospho-L-histidine.</text>
        <dbReference type="EC" id="2.7.13.3"/>
    </reaction>
</comment>
<evidence type="ECO:0000256" key="4">
    <source>
        <dbReference type="ARBA" id="ARBA00022679"/>
    </source>
</evidence>